<protein>
    <submittedName>
        <fullName evidence="2">Uncharacterized protein</fullName>
    </submittedName>
</protein>
<keyword evidence="1" id="KW-0472">Membrane</keyword>
<reference evidence="2" key="1">
    <citation type="journal article" date="2014" name="Front. Microbiol.">
        <title>High frequency of phylogenetically diverse reductive dehalogenase-homologous genes in deep subseafloor sedimentary metagenomes.</title>
        <authorList>
            <person name="Kawai M."/>
            <person name="Futagami T."/>
            <person name="Toyoda A."/>
            <person name="Takaki Y."/>
            <person name="Nishi S."/>
            <person name="Hori S."/>
            <person name="Arai W."/>
            <person name="Tsubouchi T."/>
            <person name="Morono Y."/>
            <person name="Uchiyama I."/>
            <person name="Ito T."/>
            <person name="Fujiyama A."/>
            <person name="Inagaki F."/>
            <person name="Takami H."/>
        </authorList>
    </citation>
    <scope>NUCLEOTIDE SEQUENCE</scope>
    <source>
        <strain evidence="2">Expedition CK06-06</strain>
    </source>
</reference>
<feature type="non-terminal residue" evidence="2">
    <location>
        <position position="1"/>
    </location>
</feature>
<name>X1HRV3_9ZZZZ</name>
<keyword evidence="1" id="KW-0812">Transmembrane</keyword>
<sequence length="32" mass="3362">VMLSAYLSAMLSVYLSVTLSVCGWIGVGWVVG</sequence>
<evidence type="ECO:0000313" key="2">
    <source>
        <dbReference type="EMBL" id="GAH72891.1"/>
    </source>
</evidence>
<keyword evidence="1" id="KW-1133">Transmembrane helix</keyword>
<accession>X1HRV3</accession>
<dbReference type="AlphaFoldDB" id="X1HRV3"/>
<dbReference type="EMBL" id="BARU01031278">
    <property type="protein sequence ID" value="GAH72891.1"/>
    <property type="molecule type" value="Genomic_DNA"/>
</dbReference>
<organism evidence="2">
    <name type="scientific">marine sediment metagenome</name>
    <dbReference type="NCBI Taxonomy" id="412755"/>
    <lineage>
        <taxon>unclassified sequences</taxon>
        <taxon>metagenomes</taxon>
        <taxon>ecological metagenomes</taxon>
    </lineage>
</organism>
<feature type="transmembrane region" description="Helical" evidence="1">
    <location>
        <begin position="6"/>
        <end position="31"/>
    </location>
</feature>
<comment type="caution">
    <text evidence="2">The sequence shown here is derived from an EMBL/GenBank/DDBJ whole genome shotgun (WGS) entry which is preliminary data.</text>
</comment>
<gene>
    <name evidence="2" type="ORF">S03H2_49499</name>
</gene>
<proteinExistence type="predicted"/>
<evidence type="ECO:0000256" key="1">
    <source>
        <dbReference type="SAM" id="Phobius"/>
    </source>
</evidence>